<name>A0A9P9FWP5_FUSRE</name>
<dbReference type="GeneID" id="70224546"/>
<dbReference type="AlphaFoldDB" id="A0A9P9FWP5"/>
<organism evidence="2 3">
    <name type="scientific">Fusarium redolens</name>
    <dbReference type="NCBI Taxonomy" id="48865"/>
    <lineage>
        <taxon>Eukaryota</taxon>
        <taxon>Fungi</taxon>
        <taxon>Dikarya</taxon>
        <taxon>Ascomycota</taxon>
        <taxon>Pezizomycotina</taxon>
        <taxon>Sordariomycetes</taxon>
        <taxon>Hypocreomycetidae</taxon>
        <taxon>Hypocreales</taxon>
        <taxon>Nectriaceae</taxon>
        <taxon>Fusarium</taxon>
        <taxon>Fusarium redolens species complex</taxon>
    </lineage>
</organism>
<accession>A0A9P9FWP5</accession>
<proteinExistence type="predicted"/>
<dbReference type="EMBL" id="JAGMUX010000036">
    <property type="protein sequence ID" value="KAH7205800.1"/>
    <property type="molecule type" value="Genomic_DNA"/>
</dbReference>
<gene>
    <name evidence="2" type="ORF">BKA55DRAFT_586646</name>
</gene>
<evidence type="ECO:0000313" key="2">
    <source>
        <dbReference type="EMBL" id="KAH7205800.1"/>
    </source>
</evidence>
<dbReference type="RefSeq" id="XP_046041107.1">
    <property type="nucleotide sequence ID" value="XM_046194592.1"/>
</dbReference>
<dbReference type="SUPFAM" id="SSF51182">
    <property type="entry name" value="RmlC-like cupins"/>
    <property type="match status" value="1"/>
</dbReference>
<comment type="caution">
    <text evidence="2">The sequence shown here is derived from an EMBL/GenBank/DDBJ whole genome shotgun (WGS) entry which is preliminary data.</text>
</comment>
<evidence type="ECO:0000313" key="3">
    <source>
        <dbReference type="Proteomes" id="UP000720189"/>
    </source>
</evidence>
<dbReference type="Pfam" id="PF12973">
    <property type="entry name" value="Cupin_7"/>
    <property type="match status" value="1"/>
</dbReference>
<dbReference type="OrthoDB" id="4408686at2759"/>
<feature type="domain" description="ChrR-like cupin" evidence="1">
    <location>
        <begin position="17"/>
        <end position="117"/>
    </location>
</feature>
<keyword evidence="3" id="KW-1185">Reference proteome</keyword>
<dbReference type="Gene3D" id="2.60.120.10">
    <property type="entry name" value="Jelly Rolls"/>
    <property type="match status" value="1"/>
</dbReference>
<dbReference type="InterPro" id="IPR025979">
    <property type="entry name" value="ChrR-like_cupin_dom"/>
</dbReference>
<reference evidence="2" key="1">
    <citation type="journal article" date="2021" name="Nat. Commun.">
        <title>Genetic determinants of endophytism in the Arabidopsis root mycobiome.</title>
        <authorList>
            <person name="Mesny F."/>
            <person name="Miyauchi S."/>
            <person name="Thiergart T."/>
            <person name="Pickel B."/>
            <person name="Atanasova L."/>
            <person name="Karlsson M."/>
            <person name="Huettel B."/>
            <person name="Barry K.W."/>
            <person name="Haridas S."/>
            <person name="Chen C."/>
            <person name="Bauer D."/>
            <person name="Andreopoulos W."/>
            <person name="Pangilinan J."/>
            <person name="LaButti K."/>
            <person name="Riley R."/>
            <person name="Lipzen A."/>
            <person name="Clum A."/>
            <person name="Drula E."/>
            <person name="Henrissat B."/>
            <person name="Kohler A."/>
            <person name="Grigoriev I.V."/>
            <person name="Martin F.M."/>
            <person name="Hacquard S."/>
        </authorList>
    </citation>
    <scope>NUCLEOTIDE SEQUENCE</scope>
    <source>
        <strain evidence="2">MPI-CAGE-AT-0023</strain>
    </source>
</reference>
<protein>
    <submittedName>
        <fullName evidence="2">RmlC-like cupin domain-containing protein</fullName>
    </submittedName>
</protein>
<sequence length="145" mass="16123">MPQPLKTNDGSSHDGGVTIHCDDLKWLPLAPKIWIKLIELFPETGAYNVLIRAEPGGVLPRHRHIEGAKIYVIKGDGYHPQAGHFVKGDFVTEYRGATHYQLPFHVETEMLMISDGASVFIDDDGNDLYRMDIPMLQALEKAAAA</sequence>
<dbReference type="InterPro" id="IPR014710">
    <property type="entry name" value="RmlC-like_jellyroll"/>
</dbReference>
<dbReference type="Proteomes" id="UP000720189">
    <property type="component" value="Unassembled WGS sequence"/>
</dbReference>
<evidence type="ECO:0000259" key="1">
    <source>
        <dbReference type="Pfam" id="PF12973"/>
    </source>
</evidence>
<dbReference type="InterPro" id="IPR011051">
    <property type="entry name" value="RmlC_Cupin_sf"/>
</dbReference>